<feature type="transmembrane region" description="Helical" evidence="13">
    <location>
        <begin position="296"/>
        <end position="316"/>
    </location>
</feature>
<keyword evidence="3" id="KW-1003">Cell membrane</keyword>
<dbReference type="GO" id="GO:0001607">
    <property type="term" value="F:neuromedin U receptor activity"/>
    <property type="evidence" value="ECO:0007669"/>
    <property type="project" value="InterPro"/>
</dbReference>
<evidence type="ECO:0000256" key="13">
    <source>
        <dbReference type="SAM" id="Phobius"/>
    </source>
</evidence>
<dbReference type="SMART" id="SM01381">
    <property type="entry name" value="7TM_GPCR_Srsx"/>
    <property type="match status" value="1"/>
</dbReference>
<dbReference type="InterPro" id="IPR005390">
    <property type="entry name" value="NeuromedU_rcpt"/>
</dbReference>
<keyword evidence="4 12" id="KW-0812">Transmembrane</keyword>
<dbReference type="AlphaFoldDB" id="A0A6P4JIM8"/>
<keyword evidence="9 12" id="KW-0675">Receptor</keyword>
<dbReference type="GO" id="GO:0005886">
    <property type="term" value="C:plasma membrane"/>
    <property type="evidence" value="ECO:0007669"/>
    <property type="project" value="UniProtKB-SubCell"/>
</dbReference>
<dbReference type="Pfam" id="PF00001">
    <property type="entry name" value="7tm_1"/>
    <property type="match status" value="1"/>
</dbReference>
<evidence type="ECO:0000256" key="11">
    <source>
        <dbReference type="ARBA" id="ARBA00023224"/>
    </source>
</evidence>
<dbReference type="InterPro" id="IPR000276">
    <property type="entry name" value="GPCR_Rhodpsn"/>
</dbReference>
<dbReference type="Gene3D" id="1.20.1070.10">
    <property type="entry name" value="Rhodopsin 7-helix transmembrane proteins"/>
    <property type="match status" value="1"/>
</dbReference>
<gene>
    <name evidence="16" type="primary">CapaR</name>
</gene>
<evidence type="ECO:0000256" key="6">
    <source>
        <dbReference type="ARBA" id="ARBA00023040"/>
    </source>
</evidence>
<dbReference type="InterPro" id="IPR017452">
    <property type="entry name" value="GPCR_Rhodpsn_7TM"/>
</dbReference>
<organism evidence="15 16">
    <name type="scientific">Drosophila kikkawai</name>
    <name type="common">Fruit fly</name>
    <dbReference type="NCBI Taxonomy" id="30033"/>
    <lineage>
        <taxon>Eukaryota</taxon>
        <taxon>Metazoa</taxon>
        <taxon>Ecdysozoa</taxon>
        <taxon>Arthropoda</taxon>
        <taxon>Hexapoda</taxon>
        <taxon>Insecta</taxon>
        <taxon>Pterygota</taxon>
        <taxon>Neoptera</taxon>
        <taxon>Endopterygota</taxon>
        <taxon>Diptera</taxon>
        <taxon>Brachycera</taxon>
        <taxon>Muscomorpha</taxon>
        <taxon>Ephydroidea</taxon>
        <taxon>Drosophilidae</taxon>
        <taxon>Drosophila</taxon>
        <taxon>Sophophora</taxon>
    </lineage>
</organism>
<keyword evidence="10" id="KW-0325">Glycoprotein</keyword>
<keyword evidence="16" id="KW-0527">Neuropeptide</keyword>
<evidence type="ECO:0000256" key="10">
    <source>
        <dbReference type="ARBA" id="ARBA00023180"/>
    </source>
</evidence>
<evidence type="ECO:0000313" key="15">
    <source>
        <dbReference type="Proteomes" id="UP001652661"/>
    </source>
</evidence>
<evidence type="ECO:0000256" key="9">
    <source>
        <dbReference type="ARBA" id="ARBA00023170"/>
    </source>
</evidence>
<dbReference type="PRINTS" id="PR01565">
    <property type="entry name" value="NEUROMEDINUR"/>
</dbReference>
<evidence type="ECO:0000256" key="4">
    <source>
        <dbReference type="ARBA" id="ARBA00022692"/>
    </source>
</evidence>
<feature type="transmembrane region" description="Helical" evidence="13">
    <location>
        <begin position="68"/>
        <end position="93"/>
    </location>
</feature>
<feature type="transmembrane region" description="Helical" evidence="13">
    <location>
        <begin position="186"/>
        <end position="207"/>
    </location>
</feature>
<dbReference type="PRINTS" id="PR00237">
    <property type="entry name" value="GPCRRHODOPSN"/>
</dbReference>
<dbReference type="Proteomes" id="UP001652661">
    <property type="component" value="Chromosome 3L"/>
</dbReference>
<reference evidence="16" key="1">
    <citation type="submission" date="2025-08" db="UniProtKB">
        <authorList>
            <consortium name="RefSeq"/>
        </authorList>
    </citation>
    <scope>IDENTIFICATION</scope>
    <source>
        <strain evidence="16">14028-0561.14</strain>
        <tissue evidence="16">Whole fly</tissue>
    </source>
</reference>
<sequence>MNSSTDSSFLELNTNLSNTPDLYATSVNEAPSYGSGTEEYYACVTFNCSESEFVAFVLGPQTLPLYKAILITIIFGGVFITGVIGNLLVCIVIIRHSAMHTATNYYLFSLAVSDLLYLLFGLPTEVFLYWHQYPYLFGMPFCKIRAFISEACTYVSVFTIVAFSMERFLAICHPLHLYAMVGFKRAIRIITALWIASFISAIPFGLLSDIQYLQYPLDDSRIEESAFCSMSTQTVTMIPVFEVSFCIFFVIPMILIMILYGRMGAKIRSRTNQKLGVQHGTNNRETRNSQLRKKTVIRMLAAVVITFFVCWFPFHVQRLWFLYAQENDNYLDINEALFSIAGFAYYVSCTINPIVYSVMSRRYRVAFRELLCGRPAGAYYNSGFARDHSSFRESTATTLGKNVNYDRVHSVHVRSSRHQNNKYETDSISSNRVLIKKTYSLPLPKNADSTVLSTTDIVIVLENNSTNRQTDAEEPKVDNEIWIEHEETSI</sequence>
<dbReference type="PANTHER" id="PTHR24243:SF107">
    <property type="entry name" value="NEUROPEPTIDES CAPA RECEPTOR"/>
    <property type="match status" value="1"/>
</dbReference>
<accession>A0A6P4JIM8</accession>
<comment type="subcellular location">
    <subcellularLocation>
        <location evidence="1">Cell membrane</location>
        <topology evidence="1">Multi-pass membrane protein</topology>
    </subcellularLocation>
</comment>
<evidence type="ECO:0000259" key="14">
    <source>
        <dbReference type="PROSITE" id="PS50262"/>
    </source>
</evidence>
<keyword evidence="15" id="KW-1185">Reference proteome</keyword>
<dbReference type="RefSeq" id="XP_017034448.1">
    <property type="nucleotide sequence ID" value="XM_017178959.3"/>
</dbReference>
<dbReference type="CDD" id="cd15134">
    <property type="entry name" value="7tmA_capaR"/>
    <property type="match status" value="1"/>
</dbReference>
<evidence type="ECO:0000256" key="5">
    <source>
        <dbReference type="ARBA" id="ARBA00022989"/>
    </source>
</evidence>
<evidence type="ECO:0000256" key="3">
    <source>
        <dbReference type="ARBA" id="ARBA00022475"/>
    </source>
</evidence>
<name>A0A6P4JIM8_DROKI</name>
<proteinExistence type="inferred from homology"/>
<keyword evidence="8" id="KW-1015">Disulfide bond</keyword>
<keyword evidence="7 13" id="KW-0472">Membrane</keyword>
<feature type="transmembrane region" description="Helical" evidence="13">
    <location>
        <begin position="144"/>
        <end position="165"/>
    </location>
</feature>
<feature type="transmembrane region" description="Helical" evidence="13">
    <location>
        <begin position="105"/>
        <end position="124"/>
    </location>
</feature>
<dbReference type="PROSITE" id="PS00237">
    <property type="entry name" value="G_PROTEIN_RECEP_F1_1"/>
    <property type="match status" value="1"/>
</dbReference>
<evidence type="ECO:0000256" key="1">
    <source>
        <dbReference type="ARBA" id="ARBA00004651"/>
    </source>
</evidence>
<feature type="transmembrane region" description="Helical" evidence="13">
    <location>
        <begin position="336"/>
        <end position="358"/>
    </location>
</feature>
<feature type="transmembrane region" description="Helical" evidence="13">
    <location>
        <begin position="240"/>
        <end position="260"/>
    </location>
</feature>
<keyword evidence="11 12" id="KW-0807">Transducer</keyword>
<evidence type="ECO:0000256" key="12">
    <source>
        <dbReference type="RuleBase" id="RU000688"/>
    </source>
</evidence>
<evidence type="ECO:0000313" key="16">
    <source>
        <dbReference type="RefSeq" id="XP_017034448.1"/>
    </source>
</evidence>
<protein>
    <submittedName>
        <fullName evidence="16">Neuropeptides capa receptor</fullName>
    </submittedName>
</protein>
<dbReference type="PROSITE" id="PS50262">
    <property type="entry name" value="G_PROTEIN_RECEP_F1_2"/>
    <property type="match status" value="1"/>
</dbReference>
<evidence type="ECO:0000256" key="2">
    <source>
        <dbReference type="ARBA" id="ARBA00010663"/>
    </source>
</evidence>
<dbReference type="OrthoDB" id="5962705at2759"/>
<dbReference type="SUPFAM" id="SSF81321">
    <property type="entry name" value="Family A G protein-coupled receptor-like"/>
    <property type="match status" value="1"/>
</dbReference>
<evidence type="ECO:0000256" key="7">
    <source>
        <dbReference type="ARBA" id="ARBA00023136"/>
    </source>
</evidence>
<comment type="similarity">
    <text evidence="2 12">Belongs to the G-protein coupled receptor 1 family.</text>
</comment>
<feature type="domain" description="G-protein coupled receptors family 1 profile" evidence="14">
    <location>
        <begin position="85"/>
        <end position="356"/>
    </location>
</feature>
<evidence type="ECO:0000256" key="8">
    <source>
        <dbReference type="ARBA" id="ARBA00023157"/>
    </source>
</evidence>
<keyword evidence="5 13" id="KW-1133">Transmembrane helix</keyword>
<keyword evidence="6 12" id="KW-0297">G-protein coupled receptor</keyword>
<dbReference type="PANTHER" id="PTHR24243">
    <property type="entry name" value="G-PROTEIN COUPLED RECEPTOR"/>
    <property type="match status" value="1"/>
</dbReference>